<feature type="region of interest" description="Disordered" evidence="1">
    <location>
        <begin position="84"/>
        <end position="109"/>
    </location>
</feature>
<comment type="caution">
    <text evidence="2">The sequence shown here is derived from an EMBL/GenBank/DDBJ whole genome shotgun (WGS) entry which is preliminary data.</text>
</comment>
<proteinExistence type="predicted"/>
<protein>
    <submittedName>
        <fullName evidence="2">Uncharacterized protein</fullName>
    </submittedName>
</protein>
<feature type="non-terminal residue" evidence="2">
    <location>
        <position position="1"/>
    </location>
</feature>
<dbReference type="EMBL" id="JANPWB010000014">
    <property type="protein sequence ID" value="KAJ1101586.1"/>
    <property type="molecule type" value="Genomic_DNA"/>
</dbReference>
<evidence type="ECO:0000256" key="1">
    <source>
        <dbReference type="SAM" id="MobiDB-lite"/>
    </source>
</evidence>
<reference evidence="2" key="1">
    <citation type="journal article" date="2022" name="bioRxiv">
        <title>Sequencing and chromosome-scale assembly of the giantPleurodeles waltlgenome.</title>
        <authorList>
            <person name="Brown T."/>
            <person name="Elewa A."/>
            <person name="Iarovenko S."/>
            <person name="Subramanian E."/>
            <person name="Araus A.J."/>
            <person name="Petzold A."/>
            <person name="Susuki M."/>
            <person name="Suzuki K.-i.T."/>
            <person name="Hayashi T."/>
            <person name="Toyoda A."/>
            <person name="Oliveira C."/>
            <person name="Osipova E."/>
            <person name="Leigh N.D."/>
            <person name="Simon A."/>
            <person name="Yun M.H."/>
        </authorList>
    </citation>
    <scope>NUCLEOTIDE SEQUENCE</scope>
    <source>
        <strain evidence="2">20211129_DDA</strain>
        <tissue evidence="2">Liver</tissue>
    </source>
</reference>
<evidence type="ECO:0000313" key="2">
    <source>
        <dbReference type="EMBL" id="KAJ1101586.1"/>
    </source>
</evidence>
<dbReference type="Proteomes" id="UP001066276">
    <property type="component" value="Chromosome 10"/>
</dbReference>
<accession>A0AAV7MCU6</accession>
<keyword evidence="3" id="KW-1185">Reference proteome</keyword>
<feature type="non-terminal residue" evidence="2">
    <location>
        <position position="109"/>
    </location>
</feature>
<organism evidence="2 3">
    <name type="scientific">Pleurodeles waltl</name>
    <name type="common">Iberian ribbed newt</name>
    <dbReference type="NCBI Taxonomy" id="8319"/>
    <lineage>
        <taxon>Eukaryota</taxon>
        <taxon>Metazoa</taxon>
        <taxon>Chordata</taxon>
        <taxon>Craniata</taxon>
        <taxon>Vertebrata</taxon>
        <taxon>Euteleostomi</taxon>
        <taxon>Amphibia</taxon>
        <taxon>Batrachia</taxon>
        <taxon>Caudata</taxon>
        <taxon>Salamandroidea</taxon>
        <taxon>Salamandridae</taxon>
        <taxon>Pleurodelinae</taxon>
        <taxon>Pleurodeles</taxon>
    </lineage>
</organism>
<evidence type="ECO:0000313" key="3">
    <source>
        <dbReference type="Proteomes" id="UP001066276"/>
    </source>
</evidence>
<dbReference type="AlphaFoldDB" id="A0AAV7MCU6"/>
<gene>
    <name evidence="2" type="ORF">NDU88_006652</name>
</gene>
<name>A0AAV7MCU6_PLEWA</name>
<sequence length="109" mass="12321">DRARVIADFVKVLLKDCMRSTRVRRIWSLFSQSIGLFGTRISNPKGWLRNFHQGTFLRGKEGSLCPPLIWTGWPSQMLQVKSLQTVRGSKMESPTSSSERSPRLGRSGA</sequence>